<evidence type="ECO:0000256" key="2">
    <source>
        <dbReference type="ARBA" id="ARBA00023180"/>
    </source>
</evidence>
<dbReference type="Gene3D" id="3.60.21.10">
    <property type="match status" value="1"/>
</dbReference>
<name>A0A1G4IFL0_TRYEQ</name>
<keyword evidence="3" id="KW-0732">Signal</keyword>
<feature type="signal peptide" evidence="3">
    <location>
        <begin position="1"/>
        <end position="21"/>
    </location>
</feature>
<evidence type="ECO:0000313" key="6">
    <source>
        <dbReference type="Proteomes" id="UP000195570"/>
    </source>
</evidence>
<dbReference type="VEuPathDB" id="TriTrypDB:TEOVI_000268500"/>
<proteinExistence type="predicted"/>
<dbReference type="RefSeq" id="XP_067081821.1">
    <property type="nucleotide sequence ID" value="XM_067225720.1"/>
</dbReference>
<evidence type="ECO:0000313" key="5">
    <source>
        <dbReference type="EMBL" id="SCU71105.1"/>
    </source>
</evidence>
<dbReference type="PANTHER" id="PTHR10340">
    <property type="entry name" value="SPHINGOMYELIN PHOSPHODIESTERASE"/>
    <property type="match status" value="1"/>
</dbReference>
<dbReference type="EMBL" id="CZPT02001566">
    <property type="protein sequence ID" value="SCU71105.1"/>
    <property type="molecule type" value="Genomic_DNA"/>
</dbReference>
<dbReference type="GeneID" id="92376625"/>
<keyword evidence="1" id="KW-0378">Hydrolase</keyword>
<gene>
    <name evidence="5" type="ORF">TEOVI_000268500</name>
</gene>
<dbReference type="InterPro" id="IPR029052">
    <property type="entry name" value="Metallo-depent_PP-like"/>
</dbReference>
<dbReference type="Proteomes" id="UP000195570">
    <property type="component" value="Unassembled WGS sequence"/>
</dbReference>
<dbReference type="PANTHER" id="PTHR10340:SF57">
    <property type="entry name" value="METALLOPHOS DOMAIN-CONTAINING PROTEIN"/>
    <property type="match status" value="1"/>
</dbReference>
<reference evidence="5" key="1">
    <citation type="submission" date="2016-09" db="EMBL/GenBank/DDBJ databases">
        <authorList>
            <person name="Hebert L."/>
            <person name="Moumen B."/>
        </authorList>
    </citation>
    <scope>NUCLEOTIDE SEQUENCE [LARGE SCALE GENOMIC DNA]</scope>
    <source>
        <strain evidence="5">OVI</strain>
    </source>
</reference>
<feature type="chain" id="PRO_5009235474" evidence="3">
    <location>
        <begin position="22"/>
        <end position="459"/>
    </location>
</feature>
<keyword evidence="6" id="KW-1185">Reference proteome</keyword>
<dbReference type="Pfam" id="PF00149">
    <property type="entry name" value="Metallophos"/>
    <property type="match status" value="1"/>
</dbReference>
<dbReference type="SUPFAM" id="SSF56300">
    <property type="entry name" value="Metallo-dependent phosphatases"/>
    <property type="match status" value="1"/>
</dbReference>
<organism evidence="5 6">
    <name type="scientific">Trypanosoma equiperdum</name>
    <dbReference type="NCBI Taxonomy" id="5694"/>
    <lineage>
        <taxon>Eukaryota</taxon>
        <taxon>Discoba</taxon>
        <taxon>Euglenozoa</taxon>
        <taxon>Kinetoplastea</taxon>
        <taxon>Metakinetoplastina</taxon>
        <taxon>Trypanosomatida</taxon>
        <taxon>Trypanosomatidae</taxon>
        <taxon>Trypanosoma</taxon>
    </lineage>
</organism>
<evidence type="ECO:0000256" key="3">
    <source>
        <dbReference type="SAM" id="SignalP"/>
    </source>
</evidence>
<protein>
    <submittedName>
        <fullName evidence="5">Calcineurin-like phosphoesterase, putative</fullName>
    </submittedName>
</protein>
<sequence length="459" mass="50984">MLDALPLLLVFAAVSLCGGSALRVGLVSDPHYDPGYGTSKAYDSCHKPAPKYGRMGCDAPKALITSFQQDMEAQAPHVVIVNGDAQRHKFSKSGFSINDTFGFIVRAAVKTVQSGETGEFGLGVAVSLGNNDMVPNYHFDAFKQESFTLKQEEILVENGLLAEDQRKSFRECGYYQRVVSPRLRIIVLNTVLWCFCNKVPIPDTVVDPCHQMKFLESSLEDAKKENAKVIIISHVPPYIDVWGVLSRGAFGSVEKDMYWKPSFQERYHALVAKHASVVVSQIFGHIHHFLYQVAGPDIMSFTIPSLTPLYGNVPSYFIAELDDVTMKLKSLRHHYLDKTTWRRAPDVESTVGNLSSTEALTAFATKFRVNSFLWRRWIRLRSGGGKASGKLFPKGTCNTWCRNLISCTMTRVKWEDIKSCTEGSRGGKADSATEKLPAVAAMLLFAYYSLFLLACSSAS</sequence>
<dbReference type="AlphaFoldDB" id="A0A1G4IFL0"/>
<keyword evidence="2" id="KW-0325">Glycoprotein</keyword>
<evidence type="ECO:0000259" key="4">
    <source>
        <dbReference type="Pfam" id="PF00149"/>
    </source>
</evidence>
<accession>A0A1G4IFL0</accession>
<feature type="domain" description="Calcineurin-like phosphoesterase" evidence="4">
    <location>
        <begin position="22"/>
        <end position="288"/>
    </location>
</feature>
<dbReference type="GO" id="GO:0016787">
    <property type="term" value="F:hydrolase activity"/>
    <property type="evidence" value="ECO:0007669"/>
    <property type="project" value="UniProtKB-KW"/>
</dbReference>
<dbReference type="InterPro" id="IPR004843">
    <property type="entry name" value="Calcineurin-like_PHP"/>
</dbReference>
<evidence type="ECO:0000256" key="1">
    <source>
        <dbReference type="ARBA" id="ARBA00022801"/>
    </source>
</evidence>
<comment type="caution">
    <text evidence="5">The sequence shown here is derived from an EMBL/GenBank/DDBJ whole genome shotgun (WGS) entry which is preliminary data.</text>
</comment>